<evidence type="ECO:0000313" key="6">
    <source>
        <dbReference type="EMBL" id="KUL33386.1"/>
    </source>
</evidence>
<evidence type="ECO:0000256" key="1">
    <source>
        <dbReference type="ARBA" id="ARBA00022679"/>
    </source>
</evidence>
<keyword evidence="4" id="KW-0067">ATP-binding</keyword>
<gene>
    <name evidence="6" type="ORF">ADL15_18010</name>
</gene>
<evidence type="ECO:0000256" key="2">
    <source>
        <dbReference type="ARBA" id="ARBA00022741"/>
    </source>
</evidence>
<protein>
    <recommendedName>
        <fullName evidence="5">Maltokinase N-terminal cap domain-containing protein</fullName>
    </recommendedName>
</protein>
<dbReference type="EMBL" id="LLZH01000145">
    <property type="protein sequence ID" value="KUL33386.1"/>
    <property type="molecule type" value="Genomic_DNA"/>
</dbReference>
<keyword evidence="1" id="KW-0808">Transferase</keyword>
<evidence type="ECO:0000313" key="7">
    <source>
        <dbReference type="Proteomes" id="UP000053244"/>
    </source>
</evidence>
<dbReference type="RefSeq" id="WP_067692060.1">
    <property type="nucleotide sequence ID" value="NZ_LLZH01000145.1"/>
</dbReference>
<dbReference type="GO" id="GO:0016301">
    <property type="term" value="F:kinase activity"/>
    <property type="evidence" value="ECO:0007669"/>
    <property type="project" value="UniProtKB-KW"/>
</dbReference>
<evidence type="ECO:0000256" key="4">
    <source>
        <dbReference type="ARBA" id="ARBA00022840"/>
    </source>
</evidence>
<dbReference type="GO" id="GO:0005524">
    <property type="term" value="F:ATP binding"/>
    <property type="evidence" value="ECO:0007669"/>
    <property type="project" value="UniProtKB-KW"/>
</dbReference>
<name>A0A117MSH4_9ACTN</name>
<keyword evidence="2" id="KW-0547">Nucleotide-binding</keyword>
<evidence type="ECO:0000259" key="5">
    <source>
        <dbReference type="Pfam" id="PF18085"/>
    </source>
</evidence>
<reference evidence="6 7" key="1">
    <citation type="submission" date="2015-10" db="EMBL/GenBank/DDBJ databases">
        <authorList>
            <person name="Gilbert D.G."/>
        </authorList>
    </citation>
    <scope>NUCLEOTIDE SEQUENCE [LARGE SCALE GENOMIC DNA]</scope>
    <source>
        <strain evidence="6 7">NRRL B-16712</strain>
    </source>
</reference>
<organism evidence="6 7">
    <name type="scientific">Actinoplanes awajinensis subsp. mycoplanecinus</name>
    <dbReference type="NCBI Taxonomy" id="135947"/>
    <lineage>
        <taxon>Bacteria</taxon>
        <taxon>Bacillati</taxon>
        <taxon>Actinomycetota</taxon>
        <taxon>Actinomycetes</taxon>
        <taxon>Micromonosporales</taxon>
        <taxon>Micromonosporaceae</taxon>
        <taxon>Actinoplanes</taxon>
    </lineage>
</organism>
<evidence type="ECO:0000256" key="3">
    <source>
        <dbReference type="ARBA" id="ARBA00022777"/>
    </source>
</evidence>
<dbReference type="AlphaFoldDB" id="A0A117MSH4"/>
<comment type="caution">
    <text evidence="6">The sequence shown here is derived from an EMBL/GenBank/DDBJ whole genome shotgun (WGS) entry which is preliminary data.</text>
</comment>
<feature type="domain" description="Maltokinase N-terminal cap" evidence="5">
    <location>
        <begin position="20"/>
        <end position="109"/>
    </location>
</feature>
<dbReference type="Proteomes" id="UP000053244">
    <property type="component" value="Unassembled WGS sequence"/>
</dbReference>
<proteinExistence type="predicted"/>
<dbReference type="Pfam" id="PF18085">
    <property type="entry name" value="Mak_N_cap"/>
    <property type="match status" value="1"/>
</dbReference>
<accession>A0A117MSH4</accession>
<keyword evidence="7" id="KW-1185">Reference proteome</keyword>
<sequence length="218" mass="22537">MALLHKTEIKPTKLELLDEWLPGRSWAAGAAGAEGAAGLAVSRVAAGRFDDPAGVVGLEVMLVRVGDGPVLHVPLTYRGAPLAGAEEFLVGTTEHGVLGTRWVYDAAGDPVFVSVLTDVIRTGGTQAAEELHDGDQVIVREPNLLLRGSGSEAPRTVGDLTVADLEVTDGQTTLIGTSMGVLRLFRTPTQSPAAPDGALLTAQWSGVDTPIALASLAT</sequence>
<dbReference type="InterPro" id="IPR040999">
    <property type="entry name" value="Mak_N_cap"/>
</dbReference>
<keyword evidence="3" id="KW-0418">Kinase</keyword>
<dbReference type="OrthoDB" id="3787729at2"/>